<dbReference type="PROSITE" id="PS50005">
    <property type="entry name" value="TPR"/>
    <property type="match status" value="2"/>
</dbReference>
<accession>A0A166A3D3</accession>
<sequence length="323" mass="38249">MLSFFKKCKIRFKLMLGIHYLNSREFYKAMLKFDEVLLIDPEFKDTFILKGQTNEFLGNYTEAIKYYEFAINFDVNNVLSWKSKARCLFNSGFYEDSQEVLDNGLFYNENNMDLLLTKCDFFEQQENYNDELECVEYILNNVDYEEGLLLKGHVFELQNKSEFAFEIYNILLDLNPNNVVVLNNLANLYYKMDKLTDAINYMGKVVELDPSNPYLFIYAFYLEENGNYEGALKYISKSIKKDDGALDSYYRKGICLEKLGMLIKAKKSYENGLMLCKKFLDSNYLFDGNIYYMISEYLMKLNKREEADDYYNKFLEFGSKVNM</sequence>
<dbReference type="InterPro" id="IPR051685">
    <property type="entry name" value="Ycf3/AcsC/BcsC/TPR_MFPF"/>
</dbReference>
<dbReference type="Gene3D" id="1.25.40.10">
    <property type="entry name" value="Tetratricopeptide repeat domain"/>
    <property type="match status" value="2"/>
</dbReference>
<dbReference type="PATRIC" id="fig|55758.3.peg.1617"/>
<feature type="repeat" description="TPR" evidence="3">
    <location>
        <begin position="179"/>
        <end position="212"/>
    </location>
</feature>
<dbReference type="PANTHER" id="PTHR44943:SF8">
    <property type="entry name" value="TPR REPEAT-CONTAINING PROTEIN MJ0263"/>
    <property type="match status" value="1"/>
</dbReference>
<evidence type="ECO:0000256" key="3">
    <source>
        <dbReference type="PROSITE-ProRule" id="PRU00339"/>
    </source>
</evidence>
<evidence type="ECO:0000256" key="1">
    <source>
        <dbReference type="ARBA" id="ARBA00022737"/>
    </source>
</evidence>
<feature type="repeat" description="TPR" evidence="3">
    <location>
        <begin position="10"/>
        <end position="43"/>
    </location>
</feature>
<evidence type="ECO:0000313" key="5">
    <source>
        <dbReference type="Proteomes" id="UP000077066"/>
    </source>
</evidence>
<dbReference type="STRING" id="55758.MBFIL_14300"/>
<dbReference type="Pfam" id="PF07719">
    <property type="entry name" value="TPR_2"/>
    <property type="match status" value="1"/>
</dbReference>
<dbReference type="Proteomes" id="UP000077066">
    <property type="component" value="Unassembled WGS sequence"/>
</dbReference>
<dbReference type="SMART" id="SM00028">
    <property type="entry name" value="TPR"/>
    <property type="match status" value="7"/>
</dbReference>
<reference evidence="4 5" key="1">
    <citation type="submission" date="2016-04" db="EMBL/GenBank/DDBJ databases">
        <title>Genome sequence of Methanobrevibacter filiformis DSM 11501.</title>
        <authorList>
            <person name="Poehlein A."/>
            <person name="Seedorf H."/>
            <person name="Daniel R."/>
        </authorList>
    </citation>
    <scope>NUCLEOTIDE SEQUENCE [LARGE SCALE GENOMIC DNA]</scope>
    <source>
        <strain evidence="4 5">DSM 11501</strain>
    </source>
</reference>
<evidence type="ECO:0000313" key="4">
    <source>
        <dbReference type="EMBL" id="KZX11512.1"/>
    </source>
</evidence>
<dbReference type="InterPro" id="IPR013105">
    <property type="entry name" value="TPR_2"/>
</dbReference>
<dbReference type="PANTHER" id="PTHR44943">
    <property type="entry name" value="CELLULOSE SYNTHASE OPERON PROTEIN C"/>
    <property type="match status" value="1"/>
</dbReference>
<keyword evidence="1" id="KW-0677">Repeat</keyword>
<keyword evidence="5" id="KW-1185">Reference proteome</keyword>
<gene>
    <name evidence="4" type="ORF">MBFIL_14300</name>
</gene>
<keyword evidence="4" id="KW-0449">Lipoprotein</keyword>
<dbReference type="EMBL" id="LWMT01000247">
    <property type="protein sequence ID" value="KZX11512.1"/>
    <property type="molecule type" value="Genomic_DNA"/>
</dbReference>
<keyword evidence="2 3" id="KW-0802">TPR repeat</keyword>
<dbReference type="AlphaFoldDB" id="A0A166A3D3"/>
<comment type="caution">
    <text evidence="4">The sequence shown here is derived from an EMBL/GenBank/DDBJ whole genome shotgun (WGS) entry which is preliminary data.</text>
</comment>
<protein>
    <submittedName>
        <fullName evidence="4">Lipoprotein NlpI</fullName>
    </submittedName>
</protein>
<proteinExistence type="predicted"/>
<dbReference type="InterPro" id="IPR011990">
    <property type="entry name" value="TPR-like_helical_dom_sf"/>
</dbReference>
<dbReference type="Pfam" id="PF13181">
    <property type="entry name" value="TPR_8"/>
    <property type="match status" value="3"/>
</dbReference>
<evidence type="ECO:0000256" key="2">
    <source>
        <dbReference type="ARBA" id="ARBA00022803"/>
    </source>
</evidence>
<dbReference type="InterPro" id="IPR019734">
    <property type="entry name" value="TPR_rpt"/>
</dbReference>
<organism evidence="4 5">
    <name type="scientific">Methanobrevibacter filiformis</name>
    <dbReference type="NCBI Taxonomy" id="55758"/>
    <lineage>
        <taxon>Archaea</taxon>
        <taxon>Methanobacteriati</taxon>
        <taxon>Methanobacteriota</taxon>
        <taxon>Methanomada group</taxon>
        <taxon>Methanobacteria</taxon>
        <taxon>Methanobacteriales</taxon>
        <taxon>Methanobacteriaceae</taxon>
        <taxon>Methanobrevibacter</taxon>
    </lineage>
</organism>
<dbReference type="SUPFAM" id="SSF48452">
    <property type="entry name" value="TPR-like"/>
    <property type="match status" value="2"/>
</dbReference>
<name>A0A166A3D3_9EURY</name>